<evidence type="ECO:0000313" key="1">
    <source>
        <dbReference type="EMBL" id="KAJ8647141.1"/>
    </source>
</evidence>
<dbReference type="Proteomes" id="UP001234297">
    <property type="component" value="Chromosome 1"/>
</dbReference>
<organism evidence="1 2">
    <name type="scientific">Persea americana</name>
    <name type="common">Avocado</name>
    <dbReference type="NCBI Taxonomy" id="3435"/>
    <lineage>
        <taxon>Eukaryota</taxon>
        <taxon>Viridiplantae</taxon>
        <taxon>Streptophyta</taxon>
        <taxon>Embryophyta</taxon>
        <taxon>Tracheophyta</taxon>
        <taxon>Spermatophyta</taxon>
        <taxon>Magnoliopsida</taxon>
        <taxon>Magnoliidae</taxon>
        <taxon>Laurales</taxon>
        <taxon>Lauraceae</taxon>
        <taxon>Persea</taxon>
    </lineage>
</organism>
<reference evidence="1 2" key="1">
    <citation type="journal article" date="2022" name="Hortic Res">
        <title>A haplotype resolved chromosomal level avocado genome allows analysis of novel avocado genes.</title>
        <authorList>
            <person name="Nath O."/>
            <person name="Fletcher S.J."/>
            <person name="Hayward A."/>
            <person name="Shaw L.M."/>
            <person name="Masouleh A.K."/>
            <person name="Furtado A."/>
            <person name="Henry R.J."/>
            <person name="Mitter N."/>
        </authorList>
    </citation>
    <scope>NUCLEOTIDE SEQUENCE [LARGE SCALE GENOMIC DNA]</scope>
    <source>
        <strain evidence="2">cv. Hass</strain>
    </source>
</reference>
<dbReference type="EMBL" id="CM056809">
    <property type="protein sequence ID" value="KAJ8647141.1"/>
    <property type="molecule type" value="Genomic_DNA"/>
</dbReference>
<evidence type="ECO:0000313" key="2">
    <source>
        <dbReference type="Proteomes" id="UP001234297"/>
    </source>
</evidence>
<gene>
    <name evidence="1" type="ORF">MRB53_000164</name>
</gene>
<name>A0ACC2MN29_PERAE</name>
<accession>A0ACC2MN29</accession>
<sequence>MSYWGMYELEDIVWDEFGGNDDRIVPHPGGTAVSDYIRVGDWHKRPRSEVINANGRITDSKTSVTKYILQGKEKSTFHSTLGDDGKAPMLEKGSWSHVHDNAFPASYDSDTSKETNTSNNCFKSGNVDSVGDDFSSDDPILGNGDAVVDNNLCHFQLDDISAAASDLEFFKNGHDRKERTDLLDYGWPDIGNFDDVDKMFRNCDSTFGRGDTVNDLSWFSTSSHAIDQLDDTPKSGFRSSYSEGRVLKSTPESETDKKLMHSGNHLAIADFDNGKGSDTLKKGSWNSDGTDLCAYSNWFDADTENKGDSTSIDQENTQSKQSRSQEHLAGKRKIRSSEFSLQSSGPVQQLSDCRLSSVSSSSQVPSQRRQLWGDNSSRYLHAYIPYQHQEYGHPSHQFSVTRTGSSIKSEAKNHTLNYKVSGHASNNVPPMEIASNHLGKYSTAITEEKDTFADQAPVQKKLHQIQDEVGGDGEVVETGIEFTPTEIDSSTVQESSCMSSVLSNEISLEETCFQQLQDVMGQLDIRTKLCIRDSLYRLARSAEQRHDFGKTNSSSRVRRGRSGTLAAGESNKCLGFMDPETDTNPIDRSIAQLLFYRPSGSSARPSKDALSLESEIHGSMTNLPVHDQLVCQEDIACVADMKVPKTEQ</sequence>
<protein>
    <submittedName>
        <fullName evidence="1">Uncharacterized protein</fullName>
    </submittedName>
</protein>
<comment type="caution">
    <text evidence="1">The sequence shown here is derived from an EMBL/GenBank/DDBJ whole genome shotgun (WGS) entry which is preliminary data.</text>
</comment>
<proteinExistence type="predicted"/>
<keyword evidence="2" id="KW-1185">Reference proteome</keyword>